<dbReference type="AlphaFoldDB" id="A0A2S6AJ63"/>
<dbReference type="PANTHER" id="PTHR30055">
    <property type="entry name" value="HTH-TYPE TRANSCRIPTIONAL REGULATOR RUTR"/>
    <property type="match status" value="1"/>
</dbReference>
<feature type="domain" description="HTH tetR-type" evidence="3">
    <location>
        <begin position="7"/>
        <end position="67"/>
    </location>
</feature>
<dbReference type="Gene3D" id="1.10.357.10">
    <property type="entry name" value="Tetracycline Repressor, domain 2"/>
    <property type="match status" value="1"/>
</dbReference>
<dbReference type="InterPro" id="IPR009057">
    <property type="entry name" value="Homeodomain-like_sf"/>
</dbReference>
<dbReference type="InterPro" id="IPR001647">
    <property type="entry name" value="HTH_TetR"/>
</dbReference>
<evidence type="ECO:0000259" key="3">
    <source>
        <dbReference type="PROSITE" id="PS50977"/>
    </source>
</evidence>
<protein>
    <submittedName>
        <fullName evidence="4">TetR family transcriptional regulator</fullName>
    </submittedName>
</protein>
<dbReference type="GO" id="GO:0003700">
    <property type="term" value="F:DNA-binding transcription factor activity"/>
    <property type="evidence" value="ECO:0007669"/>
    <property type="project" value="TreeGrafter"/>
</dbReference>
<dbReference type="Pfam" id="PF00440">
    <property type="entry name" value="TetR_N"/>
    <property type="match status" value="1"/>
</dbReference>
<dbReference type="EMBL" id="PSZC01000023">
    <property type="protein sequence ID" value="PPJ35279.1"/>
    <property type="molecule type" value="Genomic_DNA"/>
</dbReference>
<dbReference type="Proteomes" id="UP000239874">
    <property type="component" value="Unassembled WGS sequence"/>
</dbReference>
<dbReference type="SUPFAM" id="SSF46689">
    <property type="entry name" value="Homeodomain-like"/>
    <property type="match status" value="1"/>
</dbReference>
<dbReference type="RefSeq" id="WP_104377780.1">
    <property type="nucleotide sequence ID" value="NZ_PSZC01000023.1"/>
</dbReference>
<keyword evidence="1 2" id="KW-0238">DNA-binding</keyword>
<dbReference type="InterPro" id="IPR036271">
    <property type="entry name" value="Tet_transcr_reg_TetR-rel_C_sf"/>
</dbReference>
<dbReference type="InterPro" id="IPR023772">
    <property type="entry name" value="DNA-bd_HTH_TetR-type_CS"/>
</dbReference>
<evidence type="ECO:0000313" key="5">
    <source>
        <dbReference type="Proteomes" id="UP000239874"/>
    </source>
</evidence>
<organism evidence="4 5">
    <name type="scientific">Nocardia nova</name>
    <dbReference type="NCBI Taxonomy" id="37330"/>
    <lineage>
        <taxon>Bacteria</taxon>
        <taxon>Bacillati</taxon>
        <taxon>Actinomycetota</taxon>
        <taxon>Actinomycetes</taxon>
        <taxon>Mycobacteriales</taxon>
        <taxon>Nocardiaceae</taxon>
        <taxon>Nocardia</taxon>
    </lineage>
</organism>
<dbReference type="SUPFAM" id="SSF48498">
    <property type="entry name" value="Tetracyclin repressor-like, C-terminal domain"/>
    <property type="match status" value="1"/>
</dbReference>
<evidence type="ECO:0000256" key="1">
    <source>
        <dbReference type="ARBA" id="ARBA00023125"/>
    </source>
</evidence>
<comment type="caution">
    <text evidence="4">The sequence shown here is derived from an EMBL/GenBank/DDBJ whole genome shotgun (WGS) entry which is preliminary data.</text>
</comment>
<sequence>MSETTTTTVVDRLLEATQKLLAAKGIRATTMIEVAEEAGVSRAWLYRHFPDKPALIGAAIVRLTDTWWNDARTELDRIDTFAEQLTIGVRIGRGAYDDPGALLMRLRSSEPEEFAACAGAGVTALVPALAAFWRPYIDRAAERGEVHPGHDRAEVAEWVARVLISLGTVPGDTIDPDDPTAVSHHLRTYLLPALTHAPAGTSERSRRSTR</sequence>
<accession>A0A2S6AJ63</accession>
<dbReference type="PROSITE" id="PS01081">
    <property type="entry name" value="HTH_TETR_1"/>
    <property type="match status" value="1"/>
</dbReference>
<proteinExistence type="predicted"/>
<evidence type="ECO:0000256" key="2">
    <source>
        <dbReference type="PROSITE-ProRule" id="PRU00335"/>
    </source>
</evidence>
<dbReference type="GO" id="GO:0000976">
    <property type="term" value="F:transcription cis-regulatory region binding"/>
    <property type="evidence" value="ECO:0007669"/>
    <property type="project" value="TreeGrafter"/>
</dbReference>
<dbReference type="PRINTS" id="PR00455">
    <property type="entry name" value="HTHTETR"/>
</dbReference>
<reference evidence="4 5" key="1">
    <citation type="submission" date="2018-02" db="EMBL/GenBank/DDBJ databases">
        <title>8 Nocardia nova and 1 Nocardia cyriacigeorgica strain used for evolution to TMP-SMX.</title>
        <authorList>
            <person name="Mehta H."/>
            <person name="Weng J."/>
            <person name="Shamoo Y."/>
        </authorList>
    </citation>
    <scope>NUCLEOTIDE SEQUENCE [LARGE SCALE GENOMIC DNA]</scope>
    <source>
        <strain evidence="4 5">MDA3139</strain>
    </source>
</reference>
<dbReference type="PANTHER" id="PTHR30055:SF153">
    <property type="entry name" value="HTH-TYPE TRANSCRIPTIONAL REPRESSOR RV3405C"/>
    <property type="match status" value="1"/>
</dbReference>
<evidence type="ECO:0000313" key="4">
    <source>
        <dbReference type="EMBL" id="PPJ35279.1"/>
    </source>
</evidence>
<feature type="DNA-binding region" description="H-T-H motif" evidence="2">
    <location>
        <begin position="30"/>
        <end position="49"/>
    </location>
</feature>
<name>A0A2S6AJ63_9NOCA</name>
<dbReference type="PROSITE" id="PS50977">
    <property type="entry name" value="HTH_TETR_2"/>
    <property type="match status" value="1"/>
</dbReference>
<dbReference type="InterPro" id="IPR050109">
    <property type="entry name" value="HTH-type_TetR-like_transc_reg"/>
</dbReference>
<gene>
    <name evidence="4" type="ORF">C5E45_26465</name>
</gene>
<dbReference type="OrthoDB" id="4746440at2"/>